<protein>
    <submittedName>
        <fullName evidence="5">Uncharacterized protein LOC112690811</fullName>
    </submittedName>
</protein>
<sequence length="154" mass="17259">MSPKLDSVINIDNNIIDVYKWSIPRPSFSSSGQEDSSDKSQPDSSTSPNQLSIKSKSSTTKLLLCAENLNAHNKYIDRDNDLDTLSVASSNHFTIVNGMGGHKRNKSIKPIQCCCERHQLTVLVISMTIVLFLTIVYCVYYVHRRAIECTNNYA</sequence>
<dbReference type="RefSeq" id="XP_025420691.1">
    <property type="nucleotide sequence ID" value="XM_025564906.1"/>
</dbReference>
<evidence type="ECO:0000313" key="4">
    <source>
        <dbReference type="Proteomes" id="UP000694846"/>
    </source>
</evidence>
<dbReference type="AlphaFoldDB" id="A0A2S2Q804"/>
<dbReference type="EMBL" id="GGMS01004662">
    <property type="protein sequence ID" value="MBY73865.1"/>
    <property type="molecule type" value="Transcribed_RNA"/>
</dbReference>
<keyword evidence="2" id="KW-0812">Transmembrane</keyword>
<dbReference type="Proteomes" id="UP000694846">
    <property type="component" value="Unplaced"/>
</dbReference>
<feature type="transmembrane region" description="Helical" evidence="2">
    <location>
        <begin position="120"/>
        <end position="142"/>
    </location>
</feature>
<evidence type="ECO:0000256" key="1">
    <source>
        <dbReference type="SAM" id="MobiDB-lite"/>
    </source>
</evidence>
<organism evidence="3">
    <name type="scientific">Sipha flava</name>
    <name type="common">yellow sugarcane aphid</name>
    <dbReference type="NCBI Taxonomy" id="143950"/>
    <lineage>
        <taxon>Eukaryota</taxon>
        <taxon>Metazoa</taxon>
        <taxon>Ecdysozoa</taxon>
        <taxon>Arthropoda</taxon>
        <taxon>Hexapoda</taxon>
        <taxon>Insecta</taxon>
        <taxon>Pterygota</taxon>
        <taxon>Neoptera</taxon>
        <taxon>Paraneoptera</taxon>
        <taxon>Hemiptera</taxon>
        <taxon>Sternorrhyncha</taxon>
        <taxon>Aphidomorpha</taxon>
        <taxon>Aphidoidea</taxon>
        <taxon>Aphididae</taxon>
        <taxon>Sipha</taxon>
    </lineage>
</organism>
<accession>A0A2S2Q804</accession>
<dbReference type="OrthoDB" id="8195120at2759"/>
<proteinExistence type="predicted"/>
<keyword evidence="2" id="KW-1133">Transmembrane helix</keyword>
<feature type="compositionally biased region" description="Low complexity" evidence="1">
    <location>
        <begin position="42"/>
        <end position="55"/>
    </location>
</feature>
<dbReference type="GeneID" id="112690811"/>
<reference evidence="5" key="2">
    <citation type="submission" date="2025-04" db="UniProtKB">
        <authorList>
            <consortium name="RefSeq"/>
        </authorList>
    </citation>
    <scope>IDENTIFICATION</scope>
    <source>
        <tissue evidence="5">Whole body</tissue>
    </source>
</reference>
<evidence type="ECO:0000256" key="2">
    <source>
        <dbReference type="SAM" id="Phobius"/>
    </source>
</evidence>
<keyword evidence="2" id="KW-0472">Membrane</keyword>
<name>A0A2S2Q804_9HEMI</name>
<reference evidence="3" key="1">
    <citation type="submission" date="2018-04" db="EMBL/GenBank/DDBJ databases">
        <title>Transcriptome assembly of Sipha flava.</title>
        <authorList>
            <person name="Scully E.D."/>
            <person name="Geib S.M."/>
            <person name="Palmer N.A."/>
            <person name="Koch K."/>
            <person name="Bradshaw J."/>
            <person name="Heng-Moss T."/>
            <person name="Sarath G."/>
        </authorList>
    </citation>
    <scope>NUCLEOTIDE SEQUENCE</scope>
</reference>
<evidence type="ECO:0000313" key="3">
    <source>
        <dbReference type="EMBL" id="MBY73865.1"/>
    </source>
</evidence>
<gene>
    <name evidence="5" type="primary">LOC112690811</name>
    <name evidence="3" type="ORF">g.118111</name>
</gene>
<evidence type="ECO:0000313" key="5">
    <source>
        <dbReference type="RefSeq" id="XP_025420691.1"/>
    </source>
</evidence>
<feature type="region of interest" description="Disordered" evidence="1">
    <location>
        <begin position="27"/>
        <end position="55"/>
    </location>
</feature>
<keyword evidence="4" id="KW-1185">Reference proteome</keyword>